<comment type="caution">
    <text evidence="3">The sequence shown here is derived from an EMBL/GenBank/DDBJ whole genome shotgun (WGS) entry which is preliminary data.</text>
</comment>
<dbReference type="EMBL" id="SSHJ02000007">
    <property type="protein sequence ID" value="MFN0256640.1"/>
    <property type="molecule type" value="Genomic_DNA"/>
</dbReference>
<feature type="signal peptide" evidence="1">
    <location>
        <begin position="1"/>
        <end position="26"/>
    </location>
</feature>
<dbReference type="Pfam" id="PF11751">
    <property type="entry name" value="PorP_SprF"/>
    <property type="match status" value="1"/>
</dbReference>
<organism evidence="3 4">
    <name type="scientific">Pedobacter ureilyticus</name>
    <dbReference type="NCBI Taxonomy" id="1393051"/>
    <lineage>
        <taxon>Bacteria</taxon>
        <taxon>Pseudomonadati</taxon>
        <taxon>Bacteroidota</taxon>
        <taxon>Sphingobacteriia</taxon>
        <taxon>Sphingobacteriales</taxon>
        <taxon>Sphingobacteriaceae</taxon>
        <taxon>Pedobacter</taxon>
    </lineage>
</organism>
<keyword evidence="1" id="KW-0732">Signal</keyword>
<feature type="chain" id="PRO_5045033887" evidence="1">
    <location>
        <begin position="27"/>
        <end position="302"/>
    </location>
</feature>
<reference evidence="3 4" key="1">
    <citation type="submission" date="2024-12" db="EMBL/GenBank/DDBJ databases">
        <authorList>
            <person name="Hu S."/>
        </authorList>
    </citation>
    <scope>NUCLEOTIDE SEQUENCE [LARGE SCALE GENOMIC DNA]</scope>
    <source>
        <strain evidence="3 4">THG-T11</strain>
    </source>
</reference>
<keyword evidence="4" id="KW-1185">Reference proteome</keyword>
<proteinExistence type="predicted"/>
<dbReference type="RefSeq" id="WP_246077067.1">
    <property type="nucleotide sequence ID" value="NZ_SSHJ02000007.1"/>
</dbReference>
<sequence>MNKFMEMKRYILALLVSGVAFGTANAQLAPLGAMYYHNQYLNNPAFAGSGEGLEVDLGYRQQWSTIPGSPKVQLLTGSYAMTPRAGLGLNVYNDQTGLFKRTRVMGSYAYHLPVSSKNDRLSFGISLGYMDEMVDQGLMDGDPNDATTANFNQRQQYVDGDFGVAYTSGKLNLQAAMPNLRNTLGFSRDGEQVVNEARFFAAASYRIRLSENDGMGLEPKVAFRGIKGLDNIFDVGANFTFAEDKIGLMAMYHSTESTSFGLSAKVSKTFNILGLYSSNTGAMAGQTNGSFELNLKINLFGK</sequence>
<dbReference type="InterPro" id="IPR019861">
    <property type="entry name" value="PorP/SprF_Bacteroidetes"/>
</dbReference>
<protein>
    <submittedName>
        <fullName evidence="3">PorP/SprF family type IX secretion system membrane protein</fullName>
    </submittedName>
</protein>
<dbReference type="Proteomes" id="UP001517247">
    <property type="component" value="Unassembled WGS sequence"/>
</dbReference>
<dbReference type="NCBIfam" id="TIGR03519">
    <property type="entry name" value="T9SS_PorP_fam"/>
    <property type="match status" value="1"/>
</dbReference>
<evidence type="ECO:0000313" key="3">
    <source>
        <dbReference type="EMBL" id="MFN0256728.1"/>
    </source>
</evidence>
<evidence type="ECO:0000256" key="1">
    <source>
        <dbReference type="SAM" id="SignalP"/>
    </source>
</evidence>
<accession>A0ABW9J858</accession>
<name>A0ABW9J858_9SPHI</name>
<evidence type="ECO:0000313" key="2">
    <source>
        <dbReference type="EMBL" id="MFN0256640.1"/>
    </source>
</evidence>
<dbReference type="EMBL" id="SSHJ02000007">
    <property type="protein sequence ID" value="MFN0256728.1"/>
    <property type="molecule type" value="Genomic_DNA"/>
</dbReference>
<gene>
    <name evidence="2" type="ORF">E6A44_013715</name>
    <name evidence="3" type="ORF">E6A44_014155</name>
</gene>
<evidence type="ECO:0000313" key="4">
    <source>
        <dbReference type="Proteomes" id="UP001517247"/>
    </source>
</evidence>